<feature type="transmembrane region" description="Helical" evidence="6">
    <location>
        <begin position="69"/>
        <end position="87"/>
    </location>
</feature>
<dbReference type="Proteomes" id="UP000243502">
    <property type="component" value="Chromosome 4"/>
</dbReference>
<reference evidence="7 8" key="1">
    <citation type="submission" date="2018-01" db="EMBL/GenBank/DDBJ databases">
        <title>Species boundaries and ecological features among Paraburkholderia terrae DSMZ17804T, P. hospita DSMZ17164T and P. caribensis DSMZ13236T.</title>
        <authorList>
            <person name="Pratama A.A."/>
        </authorList>
    </citation>
    <scope>NUCLEOTIDE SEQUENCE [LARGE SCALE GENOMIC DNA]</scope>
    <source>
        <strain evidence="7 8">DSM 17804</strain>
    </source>
</reference>
<dbReference type="PANTHER" id="PTHR47089:SF1">
    <property type="entry name" value="GUANOSINE ABC TRANSPORTER PERMEASE PROTEIN NUPP"/>
    <property type="match status" value="1"/>
</dbReference>
<evidence type="ECO:0000256" key="5">
    <source>
        <dbReference type="ARBA" id="ARBA00023136"/>
    </source>
</evidence>
<feature type="transmembrane region" description="Helical" evidence="6">
    <location>
        <begin position="99"/>
        <end position="118"/>
    </location>
</feature>
<dbReference type="GO" id="GO:0005886">
    <property type="term" value="C:plasma membrane"/>
    <property type="evidence" value="ECO:0007669"/>
    <property type="project" value="UniProtKB-SubCell"/>
</dbReference>
<feature type="transmembrane region" description="Helical" evidence="6">
    <location>
        <begin position="242"/>
        <end position="265"/>
    </location>
</feature>
<evidence type="ECO:0000256" key="4">
    <source>
        <dbReference type="ARBA" id="ARBA00022989"/>
    </source>
</evidence>
<feature type="transmembrane region" description="Helical" evidence="6">
    <location>
        <begin position="332"/>
        <end position="353"/>
    </location>
</feature>
<gene>
    <name evidence="7" type="ORF">C2L65_44300</name>
</gene>
<evidence type="ECO:0000256" key="3">
    <source>
        <dbReference type="ARBA" id="ARBA00022692"/>
    </source>
</evidence>
<evidence type="ECO:0000313" key="8">
    <source>
        <dbReference type="Proteomes" id="UP000243502"/>
    </source>
</evidence>
<dbReference type="PANTHER" id="PTHR47089">
    <property type="entry name" value="ABC TRANSPORTER, PERMEASE PROTEIN"/>
    <property type="match status" value="1"/>
</dbReference>
<evidence type="ECO:0000256" key="2">
    <source>
        <dbReference type="ARBA" id="ARBA00022475"/>
    </source>
</evidence>
<feature type="transmembrane region" description="Helical" evidence="6">
    <location>
        <begin position="201"/>
        <end position="221"/>
    </location>
</feature>
<proteinExistence type="predicted"/>
<dbReference type="GO" id="GO:0022857">
    <property type="term" value="F:transmembrane transporter activity"/>
    <property type="evidence" value="ECO:0007669"/>
    <property type="project" value="InterPro"/>
</dbReference>
<feature type="transmembrane region" description="Helical" evidence="6">
    <location>
        <begin position="21"/>
        <end position="42"/>
    </location>
</feature>
<evidence type="ECO:0000256" key="1">
    <source>
        <dbReference type="ARBA" id="ARBA00004651"/>
    </source>
</evidence>
<sequence>MNQTVMVKSAATIARPGRMHAGIAFPAIAVLVASALFSLFVASSGTNPVDVFQLIFAGGFGSAFAWQDTLVRASPLILVGLAVGLPAQAGMVMIGGEGALVLGGLAGAVVTLPFAGASPWMMQAVMLGAGIATGALWFGIAGFLRQYRGLNETISSLLLSYIGIAIFHHLTEGALRDPASLDKPSTHPIDPSYMLPAIPGLNVHAGLLVSVALAVLAYFVLKHTFVGFALRVVGGSPKVARMIGLSVNCWVVGIAAIAGGMAGLAGAIEVAAVQGTANSSLIVGYGNSGILVAFLARQNPLAIVPVACLIGGLQASGSLLQRRLDLPDATILVFQGLIFVCVLVADALSQTYAQPDRRG</sequence>
<feature type="transmembrane region" description="Helical" evidence="6">
    <location>
        <begin position="301"/>
        <end position="320"/>
    </location>
</feature>
<keyword evidence="4 6" id="KW-1133">Transmembrane helix</keyword>
<dbReference type="InterPro" id="IPR001851">
    <property type="entry name" value="ABC_transp_permease"/>
</dbReference>
<dbReference type="AlphaFoldDB" id="A0A2I8F4H6"/>
<feature type="transmembrane region" description="Helical" evidence="6">
    <location>
        <begin position="156"/>
        <end position="175"/>
    </location>
</feature>
<dbReference type="CDD" id="cd06580">
    <property type="entry name" value="TM_PBP1_transp_TpRbsC_like"/>
    <property type="match status" value="1"/>
</dbReference>
<comment type="subcellular location">
    <subcellularLocation>
        <location evidence="1">Cell membrane</location>
        <topology evidence="1">Multi-pass membrane protein</topology>
    </subcellularLocation>
</comment>
<evidence type="ECO:0000256" key="6">
    <source>
        <dbReference type="SAM" id="Phobius"/>
    </source>
</evidence>
<evidence type="ECO:0000313" key="7">
    <source>
        <dbReference type="EMBL" id="AUT66629.1"/>
    </source>
</evidence>
<feature type="transmembrane region" description="Helical" evidence="6">
    <location>
        <begin position="277"/>
        <end position="296"/>
    </location>
</feature>
<dbReference type="OrthoDB" id="9809785at2"/>
<dbReference type="KEGG" id="pter:C2L65_44300"/>
<keyword evidence="3 6" id="KW-0812">Transmembrane</keyword>
<keyword evidence="2" id="KW-1003">Cell membrane</keyword>
<dbReference type="Pfam" id="PF02653">
    <property type="entry name" value="BPD_transp_2"/>
    <property type="match status" value="1"/>
</dbReference>
<dbReference type="EMBL" id="CP026114">
    <property type="protein sequence ID" value="AUT66629.1"/>
    <property type="molecule type" value="Genomic_DNA"/>
</dbReference>
<name>A0A2I8F4H6_9BURK</name>
<keyword evidence="5 6" id="KW-0472">Membrane</keyword>
<accession>A0A2I8F4H6</accession>
<organism evidence="7 8">
    <name type="scientific">Paraburkholderia terrae</name>
    <dbReference type="NCBI Taxonomy" id="311230"/>
    <lineage>
        <taxon>Bacteria</taxon>
        <taxon>Pseudomonadati</taxon>
        <taxon>Pseudomonadota</taxon>
        <taxon>Betaproteobacteria</taxon>
        <taxon>Burkholderiales</taxon>
        <taxon>Burkholderiaceae</taxon>
        <taxon>Paraburkholderia</taxon>
    </lineage>
</organism>
<feature type="transmembrane region" description="Helical" evidence="6">
    <location>
        <begin position="124"/>
        <end position="144"/>
    </location>
</feature>
<protein>
    <submittedName>
        <fullName evidence="7">ABC transporter permease</fullName>
    </submittedName>
</protein>
<dbReference type="RefSeq" id="WP_103254694.1">
    <property type="nucleotide sequence ID" value="NZ_CP026114.1"/>
</dbReference>